<keyword evidence="4" id="KW-1185">Reference proteome</keyword>
<keyword evidence="1 3" id="KW-0378">Hydrolase</keyword>
<dbReference type="GO" id="GO:0016787">
    <property type="term" value="F:hydrolase activity"/>
    <property type="evidence" value="ECO:0007669"/>
    <property type="project" value="UniProtKB-KW"/>
</dbReference>
<dbReference type="EMBL" id="CP085144">
    <property type="protein sequence ID" value="UOA13908.1"/>
    <property type="molecule type" value="Genomic_DNA"/>
</dbReference>
<dbReference type="PRINTS" id="PR00111">
    <property type="entry name" value="ABHYDROLASE"/>
</dbReference>
<dbReference type="RefSeq" id="WP_243262387.1">
    <property type="nucleotide sequence ID" value="NZ_CP085144.1"/>
</dbReference>
<dbReference type="InterPro" id="IPR029058">
    <property type="entry name" value="AB_hydrolase_fold"/>
</dbReference>
<evidence type="ECO:0000259" key="2">
    <source>
        <dbReference type="Pfam" id="PF00561"/>
    </source>
</evidence>
<dbReference type="InterPro" id="IPR000073">
    <property type="entry name" value="AB_hydrolase_1"/>
</dbReference>
<feature type="domain" description="AB hydrolase-1" evidence="2">
    <location>
        <begin position="15"/>
        <end position="241"/>
    </location>
</feature>
<evidence type="ECO:0000313" key="3">
    <source>
        <dbReference type="EMBL" id="UOA13908.1"/>
    </source>
</evidence>
<dbReference type="PANTHER" id="PTHR46118:SF4">
    <property type="entry name" value="PROTEIN ABHD11"/>
    <property type="match status" value="1"/>
</dbReference>
<dbReference type="Gene3D" id="3.40.50.1820">
    <property type="entry name" value="alpha/beta hydrolase"/>
    <property type="match status" value="1"/>
</dbReference>
<organism evidence="3 4">
    <name type="scientific">Sulfitobacter dubius</name>
    <dbReference type="NCBI Taxonomy" id="218673"/>
    <lineage>
        <taxon>Bacteria</taxon>
        <taxon>Pseudomonadati</taxon>
        <taxon>Pseudomonadota</taxon>
        <taxon>Alphaproteobacteria</taxon>
        <taxon>Rhodobacterales</taxon>
        <taxon>Roseobacteraceae</taxon>
        <taxon>Sulfitobacter</taxon>
    </lineage>
</organism>
<dbReference type="PANTHER" id="PTHR46118">
    <property type="entry name" value="PROTEIN ABHD11"/>
    <property type="match status" value="1"/>
</dbReference>
<gene>
    <name evidence="3" type="primary">ybfF</name>
    <name evidence="3" type="ORF">DSM109990_00701</name>
</gene>
<dbReference type="EC" id="3.1.-.-" evidence="3"/>
<dbReference type="SUPFAM" id="SSF53474">
    <property type="entry name" value="alpha/beta-Hydrolases"/>
    <property type="match status" value="1"/>
</dbReference>
<reference evidence="4" key="1">
    <citation type="journal article" date="2022" name="Microorganisms">
        <title>Beyond the ABCs#Discovery of Three New Plasmid Types in Rhodobacterales (RepQ, RepY, RepW).</title>
        <authorList>
            <person name="Freese H.M."/>
            <person name="Ringel V."/>
            <person name="Overmann J."/>
            <person name="Petersen J."/>
        </authorList>
    </citation>
    <scope>NUCLEOTIDE SEQUENCE [LARGE SCALE GENOMIC DNA]</scope>
    <source>
        <strain evidence="4">DSM 109990</strain>
    </source>
</reference>
<dbReference type="Pfam" id="PF00561">
    <property type="entry name" value="Abhydrolase_1"/>
    <property type="match status" value="1"/>
</dbReference>
<protein>
    <submittedName>
        <fullName evidence="3">Esterase YbfF</fullName>
        <ecNumber evidence="3">3.1.-.-</ecNumber>
    </submittedName>
</protein>
<evidence type="ECO:0000313" key="4">
    <source>
        <dbReference type="Proteomes" id="UP000831019"/>
    </source>
</evidence>
<accession>A0ABY3ZHE0</accession>
<sequence length="261" mass="29037">MLNYTEYGEAAADRPTLLIVHGLYGSGRNWGVIAKRLSDERHVVTVDMRNHGSSPHHDTHSYPEMAQDLAEVITHLGGPVDICGHSMGGKAVMMLALTRPELLRRVIVADIAPVAYGHTQQMFIDAMRGVDLSRVERRSDAEAQLADAGVERALQSFFTQSLDLPRKRWRLNLDALEAEMPKIVGWPEDVSGQFEGPTLFLSGGASEYVLPEHREPIKALFPQARFAKIPGAGHWLHAEKPREFEATLRIFLNTERSALPS</sequence>
<dbReference type="Proteomes" id="UP000831019">
    <property type="component" value="Chromosome"/>
</dbReference>
<proteinExistence type="predicted"/>
<name>A0ABY3ZHE0_9RHOB</name>
<evidence type="ECO:0000256" key="1">
    <source>
        <dbReference type="ARBA" id="ARBA00022801"/>
    </source>
</evidence>